<dbReference type="PROSITE" id="PS51371">
    <property type="entry name" value="CBS"/>
    <property type="match status" value="1"/>
</dbReference>
<dbReference type="AlphaFoldDB" id="A0A7C5DGG3"/>
<dbReference type="Proteomes" id="UP000886110">
    <property type="component" value="Unassembled WGS sequence"/>
</dbReference>
<dbReference type="InterPro" id="IPR000644">
    <property type="entry name" value="CBS_dom"/>
</dbReference>
<evidence type="ECO:0000256" key="2">
    <source>
        <dbReference type="PROSITE-ProRule" id="PRU00703"/>
    </source>
</evidence>
<evidence type="ECO:0000313" key="4">
    <source>
        <dbReference type="EMBL" id="HHE04483.1"/>
    </source>
</evidence>
<feature type="non-terminal residue" evidence="4">
    <location>
        <position position="133"/>
    </location>
</feature>
<evidence type="ECO:0000256" key="1">
    <source>
        <dbReference type="ARBA" id="ARBA00022737"/>
    </source>
</evidence>
<dbReference type="Pfam" id="PF00571">
    <property type="entry name" value="CBS"/>
    <property type="match status" value="2"/>
</dbReference>
<sequence>MEGLRKILVNNKVSIKEAMRVIDQGSIKMAVVVNNTGQLCGIVTDGDIRRGILKGISIDENVSVVMNKHPVYVYEGTPRGEIVKLLKDKKILGLPIVDNRKIVKDFILLSGGTEISHFSQRPRIRKHIDRVLV</sequence>
<evidence type="ECO:0000259" key="3">
    <source>
        <dbReference type="PROSITE" id="PS51371"/>
    </source>
</evidence>
<feature type="domain" description="CBS" evidence="3">
    <location>
        <begin position="1"/>
        <end position="60"/>
    </location>
</feature>
<organism evidence="4">
    <name type="scientific">candidate division WOR-3 bacterium</name>
    <dbReference type="NCBI Taxonomy" id="2052148"/>
    <lineage>
        <taxon>Bacteria</taxon>
        <taxon>Bacteria division WOR-3</taxon>
    </lineage>
</organism>
<dbReference type="SUPFAM" id="SSF54631">
    <property type="entry name" value="CBS-domain pair"/>
    <property type="match status" value="1"/>
</dbReference>
<keyword evidence="1" id="KW-0677">Repeat</keyword>
<comment type="caution">
    <text evidence="4">The sequence shown here is derived from an EMBL/GenBank/DDBJ whole genome shotgun (WGS) entry which is preliminary data.</text>
</comment>
<dbReference type="EMBL" id="DRTB01000024">
    <property type="protein sequence ID" value="HHE04483.1"/>
    <property type="molecule type" value="Genomic_DNA"/>
</dbReference>
<proteinExistence type="predicted"/>
<dbReference type="PANTHER" id="PTHR48108:SF26">
    <property type="entry name" value="CBS DOMAIN-CONTAINING PROTEIN DDB_G0289609"/>
    <property type="match status" value="1"/>
</dbReference>
<dbReference type="Gene3D" id="3.10.580.10">
    <property type="entry name" value="CBS-domain"/>
    <property type="match status" value="1"/>
</dbReference>
<protein>
    <submittedName>
        <fullName evidence="4">CBS domain-containing protein</fullName>
    </submittedName>
</protein>
<gene>
    <name evidence="4" type="ORF">ENL19_00300</name>
</gene>
<name>A0A7C5DGG3_UNCW3</name>
<dbReference type="InterPro" id="IPR051462">
    <property type="entry name" value="CBS_domain-containing"/>
</dbReference>
<reference evidence="4" key="1">
    <citation type="journal article" date="2020" name="mSystems">
        <title>Genome- and Community-Level Interaction Insights into Carbon Utilization and Element Cycling Functions of Hydrothermarchaeota in Hydrothermal Sediment.</title>
        <authorList>
            <person name="Zhou Z."/>
            <person name="Liu Y."/>
            <person name="Xu W."/>
            <person name="Pan J."/>
            <person name="Luo Z.H."/>
            <person name="Li M."/>
        </authorList>
    </citation>
    <scope>NUCLEOTIDE SEQUENCE [LARGE SCALE GENOMIC DNA]</scope>
    <source>
        <strain evidence="4">HyVt-74</strain>
    </source>
</reference>
<dbReference type="SMART" id="SM00116">
    <property type="entry name" value="CBS"/>
    <property type="match status" value="2"/>
</dbReference>
<keyword evidence="2" id="KW-0129">CBS domain</keyword>
<dbReference type="PANTHER" id="PTHR48108">
    <property type="entry name" value="CBS DOMAIN-CONTAINING PROTEIN CBSX2, CHLOROPLASTIC"/>
    <property type="match status" value="1"/>
</dbReference>
<dbReference type="InterPro" id="IPR046342">
    <property type="entry name" value="CBS_dom_sf"/>
</dbReference>
<accession>A0A7C5DGG3</accession>